<dbReference type="GO" id="GO:0005524">
    <property type="term" value="F:ATP binding"/>
    <property type="evidence" value="ECO:0007669"/>
    <property type="project" value="UniProtKB-UniRule"/>
</dbReference>
<keyword evidence="4 10" id="KW-0808">Transferase</keyword>
<keyword evidence="7 10" id="KW-0067">ATP-binding</keyword>
<evidence type="ECO:0000313" key="15">
    <source>
        <dbReference type="Proteomes" id="UP000239590"/>
    </source>
</evidence>
<keyword evidence="15" id="KW-1185">Reference proteome</keyword>
<dbReference type="NCBIfam" id="TIGR00174">
    <property type="entry name" value="miaA"/>
    <property type="match status" value="1"/>
</dbReference>
<gene>
    <name evidence="10" type="primary">miaA</name>
    <name evidence="14" type="ORF">C5O19_09065</name>
</gene>
<dbReference type="SUPFAM" id="SSF52540">
    <property type="entry name" value="P-loop containing nucleoside triphosphate hydrolases"/>
    <property type="match status" value="2"/>
</dbReference>
<dbReference type="InterPro" id="IPR018022">
    <property type="entry name" value="IPT"/>
</dbReference>
<dbReference type="RefSeq" id="WP_104711503.1">
    <property type="nucleotide sequence ID" value="NZ_PTRA01000001.1"/>
</dbReference>
<evidence type="ECO:0000256" key="3">
    <source>
        <dbReference type="ARBA" id="ARBA00005842"/>
    </source>
</evidence>
<comment type="caution">
    <text evidence="10">Lacks conserved residue(s) required for the propagation of feature annotation.</text>
</comment>
<dbReference type="InterPro" id="IPR039657">
    <property type="entry name" value="Dimethylallyltransferase"/>
</dbReference>
<feature type="region of interest" description="Interaction with substrate tRNA" evidence="10">
    <location>
        <begin position="34"/>
        <end position="37"/>
    </location>
</feature>
<dbReference type="GO" id="GO:0052381">
    <property type="term" value="F:tRNA dimethylallyltransferase activity"/>
    <property type="evidence" value="ECO:0007669"/>
    <property type="project" value="UniProtKB-UniRule"/>
</dbReference>
<dbReference type="OrthoDB" id="9776390at2"/>
<comment type="caution">
    <text evidence="14">The sequence shown here is derived from an EMBL/GenBank/DDBJ whole genome shotgun (WGS) entry which is preliminary data.</text>
</comment>
<evidence type="ECO:0000256" key="9">
    <source>
        <dbReference type="ARBA" id="ARBA00049563"/>
    </source>
</evidence>
<evidence type="ECO:0000256" key="7">
    <source>
        <dbReference type="ARBA" id="ARBA00022840"/>
    </source>
</evidence>
<evidence type="ECO:0000313" key="14">
    <source>
        <dbReference type="EMBL" id="PQA59759.1"/>
    </source>
</evidence>
<comment type="cofactor">
    <cofactor evidence="1 10">
        <name>Mg(2+)</name>
        <dbReference type="ChEBI" id="CHEBI:18420"/>
    </cofactor>
</comment>
<dbReference type="EC" id="2.5.1.75" evidence="10"/>
<dbReference type="GO" id="GO:0006400">
    <property type="term" value="P:tRNA modification"/>
    <property type="evidence" value="ECO:0007669"/>
    <property type="project" value="TreeGrafter"/>
</dbReference>
<feature type="binding site" evidence="10">
    <location>
        <begin position="11"/>
        <end position="16"/>
    </location>
    <ligand>
        <name>substrate</name>
    </ligand>
</feature>
<dbReference type="Gene3D" id="3.40.50.300">
    <property type="entry name" value="P-loop containing nucleotide triphosphate hydrolases"/>
    <property type="match status" value="1"/>
</dbReference>
<comment type="catalytic activity">
    <reaction evidence="9 10 11">
        <text>adenosine(37) in tRNA + dimethylallyl diphosphate = N(6)-dimethylallyladenosine(37) in tRNA + diphosphate</text>
        <dbReference type="Rhea" id="RHEA:26482"/>
        <dbReference type="Rhea" id="RHEA-COMP:10162"/>
        <dbReference type="Rhea" id="RHEA-COMP:10375"/>
        <dbReference type="ChEBI" id="CHEBI:33019"/>
        <dbReference type="ChEBI" id="CHEBI:57623"/>
        <dbReference type="ChEBI" id="CHEBI:74411"/>
        <dbReference type="ChEBI" id="CHEBI:74415"/>
        <dbReference type="EC" id="2.5.1.75"/>
    </reaction>
</comment>
<dbReference type="HAMAP" id="MF_00185">
    <property type="entry name" value="IPP_trans"/>
    <property type="match status" value="1"/>
</dbReference>
<keyword evidence="5 10" id="KW-0819">tRNA processing</keyword>
<name>A0A2S7IQ21_9BACT</name>
<accession>A0A2S7IQ21</accession>
<dbReference type="Proteomes" id="UP000239590">
    <property type="component" value="Unassembled WGS sequence"/>
</dbReference>
<feature type="site" description="Interaction with substrate tRNA" evidence="10">
    <location>
        <position position="99"/>
    </location>
</feature>
<dbReference type="PANTHER" id="PTHR11088">
    <property type="entry name" value="TRNA DIMETHYLALLYLTRANSFERASE"/>
    <property type="match status" value="1"/>
</dbReference>
<evidence type="ECO:0000256" key="2">
    <source>
        <dbReference type="ARBA" id="ARBA00003213"/>
    </source>
</evidence>
<comment type="subunit">
    <text evidence="10">Monomer.</text>
</comment>
<evidence type="ECO:0000256" key="12">
    <source>
        <dbReference type="RuleBase" id="RU003784"/>
    </source>
</evidence>
<dbReference type="InterPro" id="IPR027417">
    <property type="entry name" value="P-loop_NTPase"/>
</dbReference>
<comment type="function">
    <text evidence="2 10 12">Catalyzes the transfer of a dimethylallyl group onto the adenine at position 37 in tRNAs that read codons beginning with uridine, leading to the formation of N6-(dimethylallyl)adenosine (i(6)A).</text>
</comment>
<evidence type="ECO:0000256" key="1">
    <source>
        <dbReference type="ARBA" id="ARBA00001946"/>
    </source>
</evidence>
<dbReference type="AlphaFoldDB" id="A0A2S7IQ21"/>
<evidence type="ECO:0000256" key="6">
    <source>
        <dbReference type="ARBA" id="ARBA00022741"/>
    </source>
</evidence>
<evidence type="ECO:0000256" key="4">
    <source>
        <dbReference type="ARBA" id="ARBA00022679"/>
    </source>
</evidence>
<feature type="site" description="Interaction with substrate tRNA" evidence="10">
    <location>
        <position position="122"/>
    </location>
</feature>
<organism evidence="14 15">
    <name type="scientific">Siphonobacter curvatus</name>
    <dbReference type="NCBI Taxonomy" id="2094562"/>
    <lineage>
        <taxon>Bacteria</taxon>
        <taxon>Pseudomonadati</taxon>
        <taxon>Bacteroidota</taxon>
        <taxon>Cytophagia</taxon>
        <taxon>Cytophagales</taxon>
        <taxon>Cytophagaceae</taxon>
        <taxon>Siphonobacter</taxon>
    </lineage>
</organism>
<protein>
    <recommendedName>
        <fullName evidence="10">tRNA dimethylallyltransferase</fullName>
        <ecNumber evidence="10">2.5.1.75</ecNumber>
    </recommendedName>
    <alternativeName>
        <fullName evidence="10">Dimethylallyl diphosphate:tRNA dimethylallyltransferase</fullName>
        <shortName evidence="10">DMAPP:tRNA dimethylallyltransferase</shortName>
        <shortName evidence="10">DMATase</shortName>
    </alternativeName>
    <alternativeName>
        <fullName evidence="10">Isopentenyl-diphosphate:tRNA isopentenyltransferase</fullName>
        <shortName evidence="10">IPP transferase</shortName>
        <shortName evidence="10">IPPT</shortName>
        <shortName evidence="10">IPTase</shortName>
    </alternativeName>
</protein>
<keyword evidence="8 10" id="KW-0460">Magnesium</keyword>
<evidence type="ECO:0000256" key="13">
    <source>
        <dbReference type="RuleBase" id="RU003785"/>
    </source>
</evidence>
<dbReference type="Gene3D" id="1.10.287.890">
    <property type="entry name" value="Crystal structure of tRNA isopentenylpyrophosphate transferase (bh2366) domain"/>
    <property type="match status" value="1"/>
</dbReference>
<proteinExistence type="inferred from homology"/>
<evidence type="ECO:0000256" key="5">
    <source>
        <dbReference type="ARBA" id="ARBA00022694"/>
    </source>
</evidence>
<evidence type="ECO:0000256" key="10">
    <source>
        <dbReference type="HAMAP-Rule" id="MF_00185"/>
    </source>
</evidence>
<dbReference type="PANTHER" id="PTHR11088:SF60">
    <property type="entry name" value="TRNA DIMETHYLALLYLTRANSFERASE"/>
    <property type="match status" value="1"/>
</dbReference>
<dbReference type="EMBL" id="PTRA01000001">
    <property type="protein sequence ID" value="PQA59759.1"/>
    <property type="molecule type" value="Genomic_DNA"/>
</dbReference>
<evidence type="ECO:0000256" key="11">
    <source>
        <dbReference type="RuleBase" id="RU003783"/>
    </source>
</evidence>
<reference evidence="15" key="1">
    <citation type="submission" date="2018-02" db="EMBL/GenBank/DDBJ databases">
        <title>Genome sequencing of Solimonas sp. HR-BB.</title>
        <authorList>
            <person name="Lee Y."/>
            <person name="Jeon C.O."/>
        </authorList>
    </citation>
    <scope>NUCLEOTIDE SEQUENCE [LARGE SCALE GENOMIC DNA]</scope>
    <source>
        <strain evidence="15">HR-U</strain>
    </source>
</reference>
<keyword evidence="6 10" id="KW-0547">Nucleotide-binding</keyword>
<feature type="binding site" evidence="10">
    <location>
        <begin position="9"/>
        <end position="16"/>
    </location>
    <ligand>
        <name>ATP</name>
        <dbReference type="ChEBI" id="CHEBI:30616"/>
    </ligand>
</feature>
<dbReference type="Pfam" id="PF01715">
    <property type="entry name" value="IPPT"/>
    <property type="match status" value="1"/>
</dbReference>
<comment type="similarity">
    <text evidence="3 10 13">Belongs to the IPP transferase family.</text>
</comment>
<evidence type="ECO:0000256" key="8">
    <source>
        <dbReference type="ARBA" id="ARBA00022842"/>
    </source>
</evidence>
<sequence>MQTPIVVLGPTASGKTRLAVALATEFEGEIISVDSRQVYRTMDIGTGKDLSEYGTIPYHLIDIIEAGKAYNLYEFQKDFKVVYEEIQRRNKRPILCGGTGLYLEAILKNHAFTAIPNDPELREQLSTKSDEALREHFQQLDSPYHAVADLSTRKRTLRAIEIATYLQQFPFAISEEKPALNPLVLGLNPPVEIRRERITKRLHERLQNGMIEEVQGLLDQGIAADQLIYYGLEYKFITEYLSGVWDYETMVERLNVAIHQYAKRQMTFFRKMERDNLRIHWLTDSFEEQLLQARQWVEEKKNRID</sequence>